<evidence type="ECO:0000256" key="4">
    <source>
        <dbReference type="SAM" id="MobiDB-lite"/>
    </source>
</evidence>
<feature type="compositionally biased region" description="Acidic residues" evidence="4">
    <location>
        <begin position="29"/>
        <end position="57"/>
    </location>
</feature>
<dbReference type="InterPro" id="IPR039424">
    <property type="entry name" value="SBP_5"/>
</dbReference>
<feature type="region of interest" description="Disordered" evidence="4">
    <location>
        <begin position="29"/>
        <end position="70"/>
    </location>
</feature>
<keyword evidence="3 5" id="KW-0732">Signal</keyword>
<sequence>MNKGFRKLLILLVFLSMMGFLLVACNNDGEEEGSDTEEPTEETGEKEEENGEGEETQNEPQQGGTLTGAMYSAPAGMFNPIFYEEAYEANILSFTHDSLVSQNDTLEFTPSLAKEWETNEDQTSLTMKLEEGVKWHDGEEFTADDVVFTYKSMSDPDYVSAGGIRTAYVTPLLGYNEYSAGETDTFEGVVAEDDYTVTFHFAEPNINPLYYASFPIIPEHIFKDIPVAEMPEAPESREAGAVIGTGAFKFTEMVEREQYVLEKHEDYWQGAPYLESIVWKVVAQSVMTGLLETGEVDFIADPNGIPPADFETVQAFGNIEIIEQPDFGYQLLGFKHHHRTAEDVEAGALEPDNWVPNEKLSDPKVRQAISYAVNREGLVEGLLYGRGQPINSPIATQFWAYDDAAATNYNYDPEKAGSMLDELGYVDANGDGFREDPEGNEWVLNLDYPTGNELREKTAPLIEQQLEEAGINVNLRQPKEMTAYVEELTNDNTDWDLYLLGWSLGSADPDPSGLWATTAAYNFSRWNNPESEELMQKALKAPEAFEQDFRAEVYSEWQSVFSEDLPALLLYAQNSLWAYNKRLQGVDPLPFTMYQNAHLWWVNDAN</sequence>
<accession>A0ABW5Q213</accession>
<comment type="similarity">
    <text evidence="1">Belongs to the bacterial solute-binding protein 5 family.</text>
</comment>
<evidence type="ECO:0000256" key="1">
    <source>
        <dbReference type="ARBA" id="ARBA00005695"/>
    </source>
</evidence>
<dbReference type="PANTHER" id="PTHR30290:SF9">
    <property type="entry name" value="OLIGOPEPTIDE-BINDING PROTEIN APPA"/>
    <property type="match status" value="1"/>
</dbReference>
<keyword evidence="8" id="KW-1185">Reference proteome</keyword>
<dbReference type="Pfam" id="PF00496">
    <property type="entry name" value="SBP_bac_5"/>
    <property type="match status" value="1"/>
</dbReference>
<evidence type="ECO:0000313" key="8">
    <source>
        <dbReference type="Proteomes" id="UP001597451"/>
    </source>
</evidence>
<dbReference type="RefSeq" id="WP_379562392.1">
    <property type="nucleotide sequence ID" value="NZ_JBHUMX010000036.1"/>
</dbReference>
<feature type="chain" id="PRO_5045261968" evidence="5">
    <location>
        <begin position="24"/>
        <end position="606"/>
    </location>
</feature>
<dbReference type="CDD" id="cd08514">
    <property type="entry name" value="PBP2_AppA_like"/>
    <property type="match status" value="1"/>
</dbReference>
<reference evidence="8" key="1">
    <citation type="journal article" date="2019" name="Int. J. Syst. Evol. Microbiol.">
        <title>The Global Catalogue of Microorganisms (GCM) 10K type strain sequencing project: providing services to taxonomists for standard genome sequencing and annotation.</title>
        <authorList>
            <consortium name="The Broad Institute Genomics Platform"/>
            <consortium name="The Broad Institute Genome Sequencing Center for Infectious Disease"/>
            <person name="Wu L."/>
            <person name="Ma J."/>
        </authorList>
    </citation>
    <scope>NUCLEOTIDE SEQUENCE [LARGE SCALE GENOMIC DNA]</scope>
    <source>
        <strain evidence="8">TISTR 1858</strain>
    </source>
</reference>
<evidence type="ECO:0000256" key="2">
    <source>
        <dbReference type="ARBA" id="ARBA00022448"/>
    </source>
</evidence>
<dbReference type="Gene3D" id="3.10.105.10">
    <property type="entry name" value="Dipeptide-binding Protein, Domain 3"/>
    <property type="match status" value="1"/>
</dbReference>
<dbReference type="Proteomes" id="UP001597451">
    <property type="component" value="Unassembled WGS sequence"/>
</dbReference>
<dbReference type="Gene3D" id="3.40.190.10">
    <property type="entry name" value="Periplasmic binding protein-like II"/>
    <property type="match status" value="1"/>
</dbReference>
<gene>
    <name evidence="7" type="ORF">ACFSUN_12505</name>
</gene>
<evidence type="ECO:0000256" key="5">
    <source>
        <dbReference type="SAM" id="SignalP"/>
    </source>
</evidence>
<protein>
    <submittedName>
        <fullName evidence="7">Peptide-binding protein</fullName>
    </submittedName>
</protein>
<name>A0ABW5Q213_9BACI</name>
<feature type="domain" description="Solute-binding protein family 5" evidence="6">
    <location>
        <begin position="107"/>
        <end position="515"/>
    </location>
</feature>
<dbReference type="InterPro" id="IPR030678">
    <property type="entry name" value="Peptide/Ni-bd"/>
</dbReference>
<dbReference type="Gene3D" id="3.90.76.10">
    <property type="entry name" value="Dipeptide-binding Protein, Domain 1"/>
    <property type="match status" value="1"/>
</dbReference>
<dbReference type="PANTHER" id="PTHR30290">
    <property type="entry name" value="PERIPLASMIC BINDING COMPONENT OF ABC TRANSPORTER"/>
    <property type="match status" value="1"/>
</dbReference>
<proteinExistence type="inferred from homology"/>
<dbReference type="SUPFAM" id="SSF53850">
    <property type="entry name" value="Periplasmic binding protein-like II"/>
    <property type="match status" value="1"/>
</dbReference>
<dbReference type="InterPro" id="IPR000914">
    <property type="entry name" value="SBP_5_dom"/>
</dbReference>
<comment type="caution">
    <text evidence="7">The sequence shown here is derived from an EMBL/GenBank/DDBJ whole genome shotgun (WGS) entry which is preliminary data.</text>
</comment>
<dbReference type="PROSITE" id="PS51257">
    <property type="entry name" value="PROKAR_LIPOPROTEIN"/>
    <property type="match status" value="1"/>
</dbReference>
<keyword evidence="2" id="KW-0813">Transport</keyword>
<evidence type="ECO:0000259" key="6">
    <source>
        <dbReference type="Pfam" id="PF00496"/>
    </source>
</evidence>
<organism evidence="7 8">
    <name type="scientific">Oceanobacillus kapialis</name>
    <dbReference type="NCBI Taxonomy" id="481353"/>
    <lineage>
        <taxon>Bacteria</taxon>
        <taxon>Bacillati</taxon>
        <taxon>Bacillota</taxon>
        <taxon>Bacilli</taxon>
        <taxon>Bacillales</taxon>
        <taxon>Bacillaceae</taxon>
        <taxon>Oceanobacillus</taxon>
    </lineage>
</organism>
<dbReference type="PIRSF" id="PIRSF002741">
    <property type="entry name" value="MppA"/>
    <property type="match status" value="1"/>
</dbReference>
<evidence type="ECO:0000256" key="3">
    <source>
        <dbReference type="ARBA" id="ARBA00022729"/>
    </source>
</evidence>
<feature type="signal peptide" evidence="5">
    <location>
        <begin position="1"/>
        <end position="23"/>
    </location>
</feature>
<dbReference type="EMBL" id="JBHUMX010000036">
    <property type="protein sequence ID" value="MFD2629601.1"/>
    <property type="molecule type" value="Genomic_DNA"/>
</dbReference>
<evidence type="ECO:0000313" key="7">
    <source>
        <dbReference type="EMBL" id="MFD2629601.1"/>
    </source>
</evidence>